<dbReference type="Proteomes" id="UP001320706">
    <property type="component" value="Unassembled WGS sequence"/>
</dbReference>
<comment type="caution">
    <text evidence="1">The sequence shown here is derived from an EMBL/GenBank/DDBJ whole genome shotgun (WGS) entry which is preliminary data.</text>
</comment>
<organism evidence="1 2">
    <name type="scientific">Zalaria obscura</name>
    <dbReference type="NCBI Taxonomy" id="2024903"/>
    <lineage>
        <taxon>Eukaryota</taxon>
        <taxon>Fungi</taxon>
        <taxon>Dikarya</taxon>
        <taxon>Ascomycota</taxon>
        <taxon>Pezizomycotina</taxon>
        <taxon>Dothideomycetes</taxon>
        <taxon>Dothideomycetidae</taxon>
        <taxon>Dothideales</taxon>
        <taxon>Zalariaceae</taxon>
        <taxon>Zalaria</taxon>
    </lineage>
</organism>
<reference evidence="1" key="1">
    <citation type="submission" date="2024-02" db="EMBL/GenBank/DDBJ databases">
        <title>Metagenome Assembled Genome of Zalaria obscura JY119.</title>
        <authorList>
            <person name="Vighnesh L."/>
            <person name="Jagadeeshwari U."/>
            <person name="Venkata Ramana C."/>
            <person name="Sasikala C."/>
        </authorList>
    </citation>
    <scope>NUCLEOTIDE SEQUENCE</scope>
    <source>
        <strain evidence="1">JY119</strain>
    </source>
</reference>
<evidence type="ECO:0000313" key="1">
    <source>
        <dbReference type="EMBL" id="KAK8209186.1"/>
    </source>
</evidence>
<protein>
    <submittedName>
        <fullName evidence="1">Uncharacterized protein</fullName>
    </submittedName>
</protein>
<name>A0ACC3SDN7_9PEZI</name>
<keyword evidence="2" id="KW-1185">Reference proteome</keyword>
<accession>A0ACC3SDN7</accession>
<evidence type="ECO:0000313" key="2">
    <source>
        <dbReference type="Proteomes" id="UP001320706"/>
    </source>
</evidence>
<dbReference type="EMBL" id="JAMKPW020000017">
    <property type="protein sequence ID" value="KAK8209186.1"/>
    <property type="molecule type" value="Genomic_DNA"/>
</dbReference>
<sequence length="254" mass="28425">MASEGPKNRKTLHDYFGSAEQLSALKRPFTANGQVGSARVPPGLSLFPDFITAKEETSLLQFLDAQSWRTDLSRRTMHYGGTYCLMPPRNASPAVRKQYEQNIITAPAIPLELNFLIDRMVAEGLYTINERPEYCIVNEYLPGQGISAHVENFRFGEPVCSLTLAGGDSMRFHELSAAHDGSVRSGKAATAPRTGLRKDVWLASRSLVVLRGDARSKWQHEIVRGRKTGKADCWRRVSLTFRVMKSKEDREKAP</sequence>
<gene>
    <name evidence="1" type="ORF">M8818_003881</name>
</gene>
<proteinExistence type="predicted"/>